<feature type="region of interest" description="Disordered" evidence="6">
    <location>
        <begin position="77"/>
        <end position="120"/>
    </location>
</feature>
<feature type="chain" id="PRO_5036137189" description="hAT-like transposase RNase-H fold domain-containing protein" evidence="7">
    <location>
        <begin position="20"/>
        <end position="408"/>
    </location>
</feature>
<evidence type="ECO:0000313" key="8">
    <source>
        <dbReference type="EMBL" id="KAA1074145.1"/>
    </source>
</evidence>
<evidence type="ECO:0000256" key="6">
    <source>
        <dbReference type="SAM" id="MobiDB-lite"/>
    </source>
</evidence>
<dbReference type="GO" id="GO:0008270">
    <property type="term" value="F:zinc ion binding"/>
    <property type="evidence" value="ECO:0007669"/>
    <property type="project" value="UniProtKB-KW"/>
</dbReference>
<dbReference type="GO" id="GO:0005634">
    <property type="term" value="C:nucleus"/>
    <property type="evidence" value="ECO:0007669"/>
    <property type="project" value="UniProtKB-SubCell"/>
</dbReference>
<evidence type="ECO:0000256" key="4">
    <source>
        <dbReference type="ARBA" id="ARBA00022833"/>
    </source>
</evidence>
<dbReference type="PANTHER" id="PTHR46481:SF10">
    <property type="entry name" value="ZINC FINGER BED DOMAIN-CONTAINING PROTEIN 39"/>
    <property type="match status" value="1"/>
</dbReference>
<keyword evidence="7" id="KW-0732">Signal</keyword>
<feature type="compositionally biased region" description="Acidic residues" evidence="6">
    <location>
        <begin position="77"/>
        <end position="89"/>
    </location>
</feature>
<keyword evidence="10" id="KW-1185">Reference proteome</keyword>
<dbReference type="EMBL" id="VSWC01000092">
    <property type="protein sequence ID" value="KAA1090642.1"/>
    <property type="molecule type" value="Genomic_DNA"/>
</dbReference>
<evidence type="ECO:0000313" key="11">
    <source>
        <dbReference type="Proteomes" id="UP000325313"/>
    </source>
</evidence>
<evidence type="ECO:0000256" key="7">
    <source>
        <dbReference type="SAM" id="SignalP"/>
    </source>
</evidence>
<keyword evidence="3" id="KW-0863">Zinc-finger</keyword>
<gene>
    <name evidence="9" type="ORF">PGT21_008437</name>
    <name evidence="8" type="ORF">PGTUg99_024946</name>
</gene>
<comment type="caution">
    <text evidence="8">The sequence shown here is derived from an EMBL/GenBank/DDBJ whole genome shotgun (WGS) entry which is preliminary data.</text>
</comment>
<evidence type="ECO:0000256" key="5">
    <source>
        <dbReference type="ARBA" id="ARBA00023242"/>
    </source>
</evidence>
<keyword evidence="4" id="KW-0862">Zinc</keyword>
<feature type="compositionally biased region" description="Low complexity" evidence="6">
    <location>
        <begin position="104"/>
        <end position="115"/>
    </location>
</feature>
<organism evidence="8 11">
    <name type="scientific">Puccinia graminis f. sp. tritici</name>
    <dbReference type="NCBI Taxonomy" id="56615"/>
    <lineage>
        <taxon>Eukaryota</taxon>
        <taxon>Fungi</taxon>
        <taxon>Dikarya</taxon>
        <taxon>Basidiomycota</taxon>
        <taxon>Pucciniomycotina</taxon>
        <taxon>Pucciniomycetes</taxon>
        <taxon>Pucciniales</taxon>
        <taxon>Pucciniaceae</taxon>
        <taxon>Puccinia</taxon>
    </lineage>
</organism>
<comment type="subcellular location">
    <subcellularLocation>
        <location evidence="1">Nucleus</location>
    </subcellularLocation>
</comment>
<reference evidence="10 11" key="1">
    <citation type="submission" date="2019-05" db="EMBL/GenBank/DDBJ databases">
        <title>Emergence of the Ug99 lineage of the wheat stem rust pathogen through somatic hybridization.</title>
        <authorList>
            <person name="Li F."/>
            <person name="Upadhyaya N.M."/>
            <person name="Sperschneider J."/>
            <person name="Matny O."/>
            <person name="Nguyen-Phuc H."/>
            <person name="Mago R."/>
            <person name="Raley C."/>
            <person name="Miller M.E."/>
            <person name="Silverstein K.A.T."/>
            <person name="Henningsen E."/>
            <person name="Hirsch C.D."/>
            <person name="Visser B."/>
            <person name="Pretorius Z.A."/>
            <person name="Steffenson B.J."/>
            <person name="Schwessinger B."/>
            <person name="Dodds P.N."/>
            <person name="Figueroa M."/>
        </authorList>
    </citation>
    <scope>NUCLEOTIDE SEQUENCE [LARGE SCALE GENOMIC DNA]</scope>
    <source>
        <strain evidence="9">21-0</strain>
        <strain evidence="8 11">Ug99</strain>
    </source>
</reference>
<proteinExistence type="predicted"/>
<dbReference type="OrthoDB" id="2496852at2759"/>
<evidence type="ECO:0000256" key="3">
    <source>
        <dbReference type="ARBA" id="ARBA00022771"/>
    </source>
</evidence>
<dbReference type="PANTHER" id="PTHR46481">
    <property type="entry name" value="ZINC FINGER BED DOMAIN-CONTAINING PROTEIN 4"/>
    <property type="match status" value="1"/>
</dbReference>
<sequence length="408" mass="45784">MHIQCMCHKLALIVNAGLAALSLKTLPPSKTKASVLGFFLVLGRLPEEEEPEDTQLVQAPGLEVEVIAGLEQEDIESGSDYGNADDEGSDNGSADDGCSDAEDNLLNHSLTTSTTQGVHSKTSRLLDLTEKITRSAAQRANFTRISQQLKLKVAPLIAGYGIRWNIKYQSHKKAIDAREVIDQILKEDQENSGTGDFGNVQFSPRDWKEIDNLNRELEVFVKLTSEMEGDSPTGTHVIPKYLDLKESIKKKIFDSIATDSLYPMYHAMLKRVEKYLDEAMQCDTLVLATMMHPCYRIHLFELVFGADSVEVTQCNQLLERHFQQAKDQNPSAQEDKDKDITVIEKPSTFAPNSLMDRLTSRMTQQTAVHENEIESYMKAEISFKADDLAHKSTPLKWWKVSMAIIALY</sequence>
<accession>A0A5B0MBD0</accession>
<evidence type="ECO:0000256" key="2">
    <source>
        <dbReference type="ARBA" id="ARBA00022723"/>
    </source>
</evidence>
<protein>
    <recommendedName>
        <fullName evidence="12">hAT-like transposase RNase-H fold domain-containing protein</fullName>
    </recommendedName>
</protein>
<dbReference type="AlphaFoldDB" id="A0A5B0MBD0"/>
<feature type="signal peptide" evidence="7">
    <location>
        <begin position="1"/>
        <end position="19"/>
    </location>
</feature>
<evidence type="ECO:0000256" key="1">
    <source>
        <dbReference type="ARBA" id="ARBA00004123"/>
    </source>
</evidence>
<evidence type="ECO:0000313" key="10">
    <source>
        <dbReference type="Proteomes" id="UP000324748"/>
    </source>
</evidence>
<name>A0A5B0MBD0_PUCGR</name>
<dbReference type="Proteomes" id="UP000325313">
    <property type="component" value="Unassembled WGS sequence"/>
</dbReference>
<dbReference type="InterPro" id="IPR052035">
    <property type="entry name" value="ZnF_BED_domain_contain"/>
</dbReference>
<evidence type="ECO:0000313" key="9">
    <source>
        <dbReference type="EMBL" id="KAA1090642.1"/>
    </source>
</evidence>
<keyword evidence="2" id="KW-0479">Metal-binding</keyword>
<evidence type="ECO:0008006" key="12">
    <source>
        <dbReference type="Google" id="ProtNLM"/>
    </source>
</evidence>
<keyword evidence="5" id="KW-0539">Nucleus</keyword>
<dbReference type="EMBL" id="VDEP01000473">
    <property type="protein sequence ID" value="KAA1074145.1"/>
    <property type="molecule type" value="Genomic_DNA"/>
</dbReference>
<dbReference type="Proteomes" id="UP000324748">
    <property type="component" value="Unassembled WGS sequence"/>
</dbReference>